<dbReference type="SUPFAM" id="SSF50630">
    <property type="entry name" value="Acid proteases"/>
    <property type="match status" value="1"/>
</dbReference>
<dbReference type="PROSITE" id="PS51767">
    <property type="entry name" value="PEPTIDASE_A1"/>
    <property type="match status" value="1"/>
</dbReference>
<dbReference type="GO" id="GO:0004190">
    <property type="term" value="F:aspartic-type endopeptidase activity"/>
    <property type="evidence" value="ECO:0007669"/>
    <property type="project" value="UniProtKB-KW"/>
</dbReference>
<dbReference type="Pfam" id="PF00026">
    <property type="entry name" value="Asp"/>
    <property type="match status" value="1"/>
</dbReference>
<evidence type="ECO:0000313" key="10">
    <source>
        <dbReference type="EMBL" id="KIM21992.1"/>
    </source>
</evidence>
<dbReference type="AlphaFoldDB" id="A0A0C2WXA8"/>
<keyword evidence="6" id="KW-1015">Disulfide bond</keyword>
<dbReference type="InterPro" id="IPR033121">
    <property type="entry name" value="PEPTIDASE_A1"/>
</dbReference>
<evidence type="ECO:0000313" key="11">
    <source>
        <dbReference type="Proteomes" id="UP000054097"/>
    </source>
</evidence>
<feature type="signal peptide" evidence="8">
    <location>
        <begin position="1"/>
        <end position="18"/>
    </location>
</feature>
<feature type="chain" id="PRO_5002170443" description="Peptidase A1 domain-containing protein" evidence="8">
    <location>
        <begin position="19"/>
        <end position="412"/>
    </location>
</feature>
<dbReference type="OrthoDB" id="15189at2759"/>
<evidence type="ECO:0000256" key="7">
    <source>
        <dbReference type="RuleBase" id="RU000454"/>
    </source>
</evidence>
<reference evidence="11" key="2">
    <citation type="submission" date="2015-01" db="EMBL/GenBank/DDBJ databases">
        <title>Evolutionary Origins and Diversification of the Mycorrhizal Mutualists.</title>
        <authorList>
            <consortium name="DOE Joint Genome Institute"/>
            <consortium name="Mycorrhizal Genomics Consortium"/>
            <person name="Kohler A."/>
            <person name="Kuo A."/>
            <person name="Nagy L.G."/>
            <person name="Floudas D."/>
            <person name="Copeland A."/>
            <person name="Barry K.W."/>
            <person name="Cichocki N."/>
            <person name="Veneault-Fourrey C."/>
            <person name="LaButti K."/>
            <person name="Lindquist E.A."/>
            <person name="Lipzen A."/>
            <person name="Lundell T."/>
            <person name="Morin E."/>
            <person name="Murat C."/>
            <person name="Riley R."/>
            <person name="Ohm R."/>
            <person name="Sun H."/>
            <person name="Tunlid A."/>
            <person name="Henrissat B."/>
            <person name="Grigoriev I.V."/>
            <person name="Hibbett D.S."/>
            <person name="Martin F."/>
        </authorList>
    </citation>
    <scope>NUCLEOTIDE SEQUENCE [LARGE SCALE GENOMIC DNA]</scope>
    <source>
        <strain evidence="11">MAFF 305830</strain>
    </source>
</reference>
<name>A0A0C2WXA8_SERVB</name>
<dbReference type="Proteomes" id="UP000054097">
    <property type="component" value="Unassembled WGS sequence"/>
</dbReference>
<dbReference type="EMBL" id="KN824366">
    <property type="protein sequence ID" value="KIM21992.1"/>
    <property type="molecule type" value="Genomic_DNA"/>
</dbReference>
<keyword evidence="4 7" id="KW-0378">Hydrolase</keyword>
<dbReference type="HOGENOM" id="CLU_013253_1_4_1"/>
<keyword evidence="11" id="KW-1185">Reference proteome</keyword>
<evidence type="ECO:0000256" key="1">
    <source>
        <dbReference type="ARBA" id="ARBA00007447"/>
    </source>
</evidence>
<feature type="active site" evidence="5">
    <location>
        <position position="298"/>
    </location>
</feature>
<protein>
    <recommendedName>
        <fullName evidence="9">Peptidase A1 domain-containing protein</fullName>
    </recommendedName>
</protein>
<dbReference type="InterPro" id="IPR021109">
    <property type="entry name" value="Peptidase_aspartic_dom_sf"/>
</dbReference>
<dbReference type="Gene3D" id="2.40.70.10">
    <property type="entry name" value="Acid Proteases"/>
    <property type="match status" value="2"/>
</dbReference>
<accession>A0A0C2WXA8</accession>
<organism evidence="10 11">
    <name type="scientific">Serendipita vermifera MAFF 305830</name>
    <dbReference type="NCBI Taxonomy" id="933852"/>
    <lineage>
        <taxon>Eukaryota</taxon>
        <taxon>Fungi</taxon>
        <taxon>Dikarya</taxon>
        <taxon>Basidiomycota</taxon>
        <taxon>Agaricomycotina</taxon>
        <taxon>Agaricomycetes</taxon>
        <taxon>Sebacinales</taxon>
        <taxon>Serendipitaceae</taxon>
        <taxon>Serendipita</taxon>
    </lineage>
</organism>
<dbReference type="InterPro" id="IPR001969">
    <property type="entry name" value="Aspartic_peptidase_AS"/>
</dbReference>
<evidence type="ECO:0000256" key="4">
    <source>
        <dbReference type="ARBA" id="ARBA00022801"/>
    </source>
</evidence>
<evidence type="ECO:0000256" key="2">
    <source>
        <dbReference type="ARBA" id="ARBA00022670"/>
    </source>
</evidence>
<keyword evidence="3 7" id="KW-0064">Aspartyl protease</keyword>
<proteinExistence type="inferred from homology"/>
<keyword evidence="8" id="KW-0732">Signal</keyword>
<feature type="active site" evidence="5">
    <location>
        <position position="119"/>
    </location>
</feature>
<evidence type="ECO:0000256" key="3">
    <source>
        <dbReference type="ARBA" id="ARBA00022750"/>
    </source>
</evidence>
<dbReference type="PROSITE" id="PS00141">
    <property type="entry name" value="ASP_PROTEASE"/>
    <property type="match status" value="1"/>
</dbReference>
<reference evidence="10 11" key="1">
    <citation type="submission" date="2014-04" db="EMBL/GenBank/DDBJ databases">
        <authorList>
            <consortium name="DOE Joint Genome Institute"/>
            <person name="Kuo A."/>
            <person name="Zuccaro A."/>
            <person name="Kohler A."/>
            <person name="Nagy L.G."/>
            <person name="Floudas D."/>
            <person name="Copeland A."/>
            <person name="Barry K.W."/>
            <person name="Cichocki N."/>
            <person name="Veneault-Fourrey C."/>
            <person name="LaButti K."/>
            <person name="Lindquist E.A."/>
            <person name="Lipzen A."/>
            <person name="Lundell T."/>
            <person name="Morin E."/>
            <person name="Murat C."/>
            <person name="Sun H."/>
            <person name="Tunlid A."/>
            <person name="Henrissat B."/>
            <person name="Grigoriev I.V."/>
            <person name="Hibbett D.S."/>
            <person name="Martin F."/>
            <person name="Nordberg H.P."/>
            <person name="Cantor M.N."/>
            <person name="Hua S.X."/>
        </authorList>
    </citation>
    <scope>NUCLEOTIDE SEQUENCE [LARGE SCALE GENOMIC DNA]</scope>
    <source>
        <strain evidence="10 11">MAFF 305830</strain>
    </source>
</reference>
<dbReference type="PANTHER" id="PTHR47966:SF57">
    <property type="entry name" value="PEPTIDASE A1 DOMAIN-CONTAINING PROTEIN"/>
    <property type="match status" value="1"/>
</dbReference>
<evidence type="ECO:0000256" key="5">
    <source>
        <dbReference type="PIRSR" id="PIRSR601461-1"/>
    </source>
</evidence>
<comment type="similarity">
    <text evidence="1 7">Belongs to the peptidase A1 family.</text>
</comment>
<dbReference type="STRING" id="933852.A0A0C2WXA8"/>
<dbReference type="InterPro" id="IPR034164">
    <property type="entry name" value="Pepsin-like_dom"/>
</dbReference>
<dbReference type="FunFam" id="2.40.70.10:FF:000115">
    <property type="entry name" value="Lysosomal aspartic protease"/>
    <property type="match status" value="1"/>
</dbReference>
<dbReference type="PRINTS" id="PR00792">
    <property type="entry name" value="PEPSIN"/>
</dbReference>
<evidence type="ECO:0000256" key="6">
    <source>
        <dbReference type="PIRSR" id="PIRSR601461-2"/>
    </source>
</evidence>
<dbReference type="GO" id="GO:0006508">
    <property type="term" value="P:proteolysis"/>
    <property type="evidence" value="ECO:0007669"/>
    <property type="project" value="UniProtKB-KW"/>
</dbReference>
<sequence>MHFSLATIIAVLPLLASATPIAQQPRVTIPLSKRTNVFRRDGSVDIEVMKSQATHSTAKILRGFHTYERNSGQRHSLAPDAAPVKRAVGKDPLTDEASQLWQGEISVGTPAVKYLCDFDTGSSDLFLPAKDCDSTCKGHTPYDSAASSSSKALGKSFSLSYGDGSTVSGKQFTDTVSIAGLKATKQTLGAATQYSDGFSSTNFSPDGLMGMGFQSISEYNAPPLFQSLVAAGQTSQPVFAMKLTASGSELTVGGLNSALYTGDFTYVPVTQEGYWQVNFDALNVAGKKAVGTKSCIIDSGTTLVIGDTASVKAFYAKIPSAKEDSSVGAGFYTFPCSATIPEVSFTFGGVDFPMTSTLNFGPVSQGSDSCVGSVIADANIGSQFWILGDAFMTNYYTAFDVGNSQVGFAKLA</sequence>
<evidence type="ECO:0000259" key="9">
    <source>
        <dbReference type="PROSITE" id="PS51767"/>
    </source>
</evidence>
<dbReference type="InterPro" id="IPR001461">
    <property type="entry name" value="Aspartic_peptidase_A1"/>
</dbReference>
<evidence type="ECO:0000256" key="8">
    <source>
        <dbReference type="SAM" id="SignalP"/>
    </source>
</evidence>
<dbReference type="PANTHER" id="PTHR47966">
    <property type="entry name" value="BETA-SITE APP-CLEAVING ENZYME, ISOFORM A-RELATED"/>
    <property type="match status" value="1"/>
</dbReference>
<feature type="disulfide bond" evidence="6">
    <location>
        <begin position="132"/>
        <end position="136"/>
    </location>
</feature>
<gene>
    <name evidence="10" type="ORF">M408DRAFT_297436</name>
</gene>
<feature type="domain" description="Peptidase A1" evidence="9">
    <location>
        <begin position="101"/>
        <end position="409"/>
    </location>
</feature>
<keyword evidence="2 7" id="KW-0645">Protease</keyword>
<dbReference type="CDD" id="cd05471">
    <property type="entry name" value="pepsin_like"/>
    <property type="match status" value="1"/>
</dbReference>